<dbReference type="EMBL" id="FNXT01000731">
    <property type="protein sequence ID" value="SZX66701.1"/>
    <property type="molecule type" value="Genomic_DNA"/>
</dbReference>
<proteinExistence type="predicted"/>
<feature type="domain" description="Nascent polypeptide-associated complex subunit alpha-like UBA" evidence="1">
    <location>
        <begin position="71"/>
        <end position="111"/>
    </location>
</feature>
<evidence type="ECO:0000313" key="3">
    <source>
        <dbReference type="Proteomes" id="UP000256970"/>
    </source>
</evidence>
<evidence type="ECO:0000313" key="2">
    <source>
        <dbReference type="EMBL" id="SZX66701.1"/>
    </source>
</evidence>
<dbReference type="STRING" id="3088.A0A383VNF9"/>
<dbReference type="PANTHER" id="PTHR31184">
    <property type="entry name" value="HUNTINGTIN-INTERACTING PROTEIN K FAMILY MEMBER"/>
    <property type="match status" value="1"/>
</dbReference>
<dbReference type="CDD" id="cd14361">
    <property type="entry name" value="UBA_HYPK"/>
    <property type="match status" value="1"/>
</dbReference>
<sequence length="111" mass="12281">MADDDQHDMAEETNTSRQGAEQAKALDLVTDNVPEKELDQNKVKQAMAALAAAQKADKEAQIKREKELAAVKVTQADIDVIAAEAEVDKKLAERRLREHNGNLLEALRSFL</sequence>
<gene>
    <name evidence="2" type="ORF">BQ4739_LOCUS7119</name>
</gene>
<dbReference type="Proteomes" id="UP000256970">
    <property type="component" value="Unassembled WGS sequence"/>
</dbReference>
<evidence type="ECO:0000259" key="1">
    <source>
        <dbReference type="Pfam" id="PF19026"/>
    </source>
</evidence>
<dbReference type="InterPro" id="IPR038922">
    <property type="entry name" value="HYPK_UBA"/>
</dbReference>
<dbReference type="InterPro" id="IPR052617">
    <property type="entry name" value="Huntingtin-int_K"/>
</dbReference>
<keyword evidence="3" id="KW-1185">Reference proteome</keyword>
<reference evidence="2 3" key="1">
    <citation type="submission" date="2016-10" db="EMBL/GenBank/DDBJ databases">
        <authorList>
            <person name="Cai Z."/>
        </authorList>
    </citation>
    <scope>NUCLEOTIDE SEQUENCE [LARGE SCALE GENOMIC DNA]</scope>
</reference>
<dbReference type="OrthoDB" id="285219at2759"/>
<dbReference type="Gene3D" id="1.10.8.10">
    <property type="entry name" value="DNA helicase RuvA subunit, C-terminal domain"/>
    <property type="match status" value="1"/>
</dbReference>
<dbReference type="AlphaFoldDB" id="A0A383VNF9"/>
<name>A0A383VNF9_TETOB</name>
<protein>
    <recommendedName>
        <fullName evidence="1">Nascent polypeptide-associated complex subunit alpha-like UBA domain-containing protein</fullName>
    </recommendedName>
</protein>
<dbReference type="InterPro" id="IPR044034">
    <property type="entry name" value="NAC-like_UBA"/>
</dbReference>
<organism evidence="2 3">
    <name type="scientific">Tetradesmus obliquus</name>
    <name type="common">Green alga</name>
    <name type="synonym">Acutodesmus obliquus</name>
    <dbReference type="NCBI Taxonomy" id="3088"/>
    <lineage>
        <taxon>Eukaryota</taxon>
        <taxon>Viridiplantae</taxon>
        <taxon>Chlorophyta</taxon>
        <taxon>core chlorophytes</taxon>
        <taxon>Chlorophyceae</taxon>
        <taxon>CS clade</taxon>
        <taxon>Sphaeropleales</taxon>
        <taxon>Scenedesmaceae</taxon>
        <taxon>Tetradesmus</taxon>
    </lineage>
</organism>
<dbReference type="PANTHER" id="PTHR31184:SF2">
    <property type="entry name" value="HUNTINGTIN-INTERACTING PROTEIN K"/>
    <property type="match status" value="1"/>
</dbReference>
<accession>A0A383VNF9</accession>
<dbReference type="Pfam" id="PF19026">
    <property type="entry name" value="UBA_HYPK"/>
    <property type="match status" value="1"/>
</dbReference>
<dbReference type="GO" id="GO:0050821">
    <property type="term" value="P:protein stabilization"/>
    <property type="evidence" value="ECO:0007669"/>
    <property type="project" value="TreeGrafter"/>
</dbReference>